<evidence type="ECO:0000313" key="5">
    <source>
        <dbReference type="Proteomes" id="UP000018291"/>
    </source>
</evidence>
<accession>R4Z3H3</accession>
<dbReference type="GO" id="GO:0008173">
    <property type="term" value="F:RNA methyltransferase activity"/>
    <property type="evidence" value="ECO:0007669"/>
    <property type="project" value="InterPro"/>
</dbReference>
<dbReference type="PANTHER" id="PTHR43191:SF12">
    <property type="entry name" value="RRNA METHYLASE"/>
    <property type="match status" value="1"/>
</dbReference>
<name>R4Z3H3_9ACTN</name>
<dbReference type="InterPro" id="IPR029064">
    <property type="entry name" value="Ribosomal_eL30-like_sf"/>
</dbReference>
<dbReference type="Gene3D" id="3.30.1330.30">
    <property type="match status" value="1"/>
</dbReference>
<evidence type="ECO:0000313" key="4">
    <source>
        <dbReference type="EMBL" id="CCM63811.1"/>
    </source>
</evidence>
<gene>
    <name evidence="4" type="ORF">BN381_30007</name>
</gene>
<keyword evidence="5" id="KW-1185">Reference proteome</keyword>
<evidence type="ECO:0000256" key="1">
    <source>
        <dbReference type="ARBA" id="ARBA00022603"/>
    </source>
</evidence>
<dbReference type="Proteomes" id="UP000018291">
    <property type="component" value="Unassembled WGS sequence"/>
</dbReference>
<evidence type="ECO:0000256" key="2">
    <source>
        <dbReference type="ARBA" id="ARBA00022679"/>
    </source>
</evidence>
<dbReference type="GO" id="GO:0006396">
    <property type="term" value="P:RNA processing"/>
    <property type="evidence" value="ECO:0007669"/>
    <property type="project" value="InterPro"/>
</dbReference>
<dbReference type="OrthoDB" id="3190829at2"/>
<dbReference type="InterPro" id="IPR029026">
    <property type="entry name" value="tRNA_m1G_MTases_N"/>
</dbReference>
<dbReference type="Gene3D" id="3.40.1280.10">
    <property type="match status" value="1"/>
</dbReference>
<dbReference type="AlphaFoldDB" id="R4Z3H3"/>
<dbReference type="InterPro" id="IPR051259">
    <property type="entry name" value="rRNA_Methyltransferase"/>
</dbReference>
<dbReference type="STRING" id="1229780.BN381_30007"/>
<proteinExistence type="predicted"/>
<dbReference type="HOGENOM" id="CLU_021322_3_3_11"/>
<sequence>MTRRGDEPRANVEVDTSAWPVVDLVVNDAQSAVVAPFVGLRDRPLRERGGADWPHGRFLVEGDVVVARALAAGHRLLSLLIEQGRRRPLPDGVAAARAAGAQVIGAGPGLVLAITGSATHSGCLGLFARPAPADPANVVVGRRSVVVTEGVANPVNLGLIARSAVAMGAEALLLDPSSADPLYRRSSRVSMGEVFAVPHARVEQLPGGLDPLTAAGFEVWALTPERDAVDIAHLQVGPDAPVALLVGSEGPGLSAASLAAAHRRVRIPVSGGVDSLNVGAAAAVAAYALARARTHAPEAETRGTGRREG</sequence>
<dbReference type="GO" id="GO:0032259">
    <property type="term" value="P:methylation"/>
    <property type="evidence" value="ECO:0007669"/>
    <property type="project" value="UniProtKB-KW"/>
</dbReference>
<dbReference type="EMBL" id="CANL01000023">
    <property type="protein sequence ID" value="CCM63811.1"/>
    <property type="molecule type" value="Genomic_DNA"/>
</dbReference>
<dbReference type="InterPro" id="IPR029028">
    <property type="entry name" value="Alpha/beta_knot_MTases"/>
</dbReference>
<dbReference type="SUPFAM" id="SSF55315">
    <property type="entry name" value="L30e-like"/>
    <property type="match status" value="1"/>
</dbReference>
<dbReference type="eggNOG" id="COG0566">
    <property type="taxonomic scope" value="Bacteria"/>
</dbReference>
<protein>
    <submittedName>
        <fullName evidence="4">Putative tRNA/rRNA methyltransferase (SpoU)</fullName>
    </submittedName>
</protein>
<dbReference type="RefSeq" id="WP_012226972.1">
    <property type="nucleotide sequence ID" value="NZ_HG422565.1"/>
</dbReference>
<dbReference type="PANTHER" id="PTHR43191">
    <property type="entry name" value="RRNA METHYLTRANSFERASE 3"/>
    <property type="match status" value="1"/>
</dbReference>
<keyword evidence="1 4" id="KW-0489">Methyltransferase</keyword>
<reference evidence="4 5" key="1">
    <citation type="journal article" date="2013" name="ISME J.">
        <title>Metabolic model for the filamentous 'Candidatus Microthrix parvicella' based on genomic and metagenomic analyses.</title>
        <authorList>
            <person name="Jon McIlroy S."/>
            <person name="Kristiansen R."/>
            <person name="Albertsen M."/>
            <person name="Michael Karst S."/>
            <person name="Rossetti S."/>
            <person name="Lund Nielsen J."/>
            <person name="Tandoi V."/>
            <person name="James Seviour R."/>
            <person name="Nielsen P.H."/>
        </authorList>
    </citation>
    <scope>NUCLEOTIDE SEQUENCE [LARGE SCALE GENOMIC DNA]</scope>
    <source>
        <strain evidence="4 5">RN1</strain>
    </source>
</reference>
<dbReference type="InterPro" id="IPR001537">
    <property type="entry name" value="SpoU_MeTrfase"/>
</dbReference>
<dbReference type="Pfam" id="PF00588">
    <property type="entry name" value="SpoU_methylase"/>
    <property type="match status" value="1"/>
</dbReference>
<keyword evidence="2 4" id="KW-0808">Transferase</keyword>
<evidence type="ECO:0000259" key="3">
    <source>
        <dbReference type="Pfam" id="PF00588"/>
    </source>
</evidence>
<dbReference type="GO" id="GO:0003723">
    <property type="term" value="F:RNA binding"/>
    <property type="evidence" value="ECO:0007669"/>
    <property type="project" value="InterPro"/>
</dbReference>
<feature type="domain" description="tRNA/rRNA methyltransferase SpoU type" evidence="3">
    <location>
        <begin position="145"/>
        <end position="287"/>
    </location>
</feature>
<organism evidence="4 5">
    <name type="scientific">Candidatus Neomicrothrix parvicella RN1</name>
    <dbReference type="NCBI Taxonomy" id="1229780"/>
    <lineage>
        <taxon>Bacteria</taxon>
        <taxon>Bacillati</taxon>
        <taxon>Actinomycetota</taxon>
        <taxon>Acidimicrobiia</taxon>
        <taxon>Acidimicrobiales</taxon>
        <taxon>Microthrixaceae</taxon>
        <taxon>Candidatus Neomicrothrix</taxon>
    </lineage>
</organism>
<dbReference type="SUPFAM" id="SSF75217">
    <property type="entry name" value="alpha/beta knot"/>
    <property type="match status" value="1"/>
</dbReference>
<dbReference type="CDD" id="cd18095">
    <property type="entry name" value="SpoU-like_rRNA-MTase"/>
    <property type="match status" value="1"/>
</dbReference>
<comment type="caution">
    <text evidence="4">The sequence shown here is derived from an EMBL/GenBank/DDBJ whole genome shotgun (WGS) entry which is preliminary data.</text>
</comment>